<dbReference type="SUPFAM" id="SSF52540">
    <property type="entry name" value="P-loop containing nucleoside triphosphate hydrolases"/>
    <property type="match status" value="1"/>
</dbReference>
<keyword evidence="2" id="KW-0378">Hydrolase</keyword>
<dbReference type="GO" id="GO:0005524">
    <property type="term" value="F:ATP binding"/>
    <property type="evidence" value="ECO:0007669"/>
    <property type="project" value="UniProtKB-KW"/>
</dbReference>
<organism evidence="6">
    <name type="scientific">marine sediment metagenome</name>
    <dbReference type="NCBI Taxonomy" id="412755"/>
    <lineage>
        <taxon>unclassified sequences</taxon>
        <taxon>metagenomes</taxon>
        <taxon>ecological metagenomes</taxon>
    </lineage>
</organism>
<sequence length="313" mass="34947">PERVTIATIQTLHKHRGTSRYRAWAKGIGVVIVDELHLAMNRRNFVVVKALRPKVRFGLTATLQVQKKEIRLRANELCGPTLFEYPLQRGVDEGYLAQGLIVMADCYHDGVSDIGGLEGYQDAYTSVIMENDVRNERIVGVVKAAYKAGHRIILLCDRVPHIKELSRLLTDVPHRIVYGAVAAEKRRIACKDFDDGKLRLIIANRVFKKGIDIRSITFMLECSGSKDPNDCIQKYGRGVRRAPGKIGLIFVDMRDRQTNEGKYMGLVNPFAVAAHARTKTYCKAGIPLVQARPDLSVGKIVSLAAKKLKALTQ</sequence>
<dbReference type="Gene3D" id="3.40.50.300">
    <property type="entry name" value="P-loop containing nucleotide triphosphate hydrolases"/>
    <property type="match status" value="2"/>
</dbReference>
<evidence type="ECO:0000256" key="4">
    <source>
        <dbReference type="ARBA" id="ARBA00022840"/>
    </source>
</evidence>
<dbReference type="InterPro" id="IPR050615">
    <property type="entry name" value="ATP-dep_DNA_Helicase"/>
</dbReference>
<keyword evidence="4" id="KW-0067">ATP-binding</keyword>
<feature type="domain" description="Helicase C-terminal" evidence="5">
    <location>
        <begin position="140"/>
        <end position="294"/>
    </location>
</feature>
<dbReference type="PROSITE" id="PS51194">
    <property type="entry name" value="HELICASE_CTER"/>
    <property type="match status" value="1"/>
</dbReference>
<dbReference type="InterPro" id="IPR001650">
    <property type="entry name" value="Helicase_C-like"/>
</dbReference>
<dbReference type="PANTHER" id="PTHR11274:SF0">
    <property type="entry name" value="GENERAL TRANSCRIPTION AND DNA REPAIR FACTOR IIH HELICASE SUBUNIT XPB"/>
    <property type="match status" value="1"/>
</dbReference>
<reference evidence="6" key="1">
    <citation type="journal article" date="2015" name="Nature">
        <title>Complex archaea that bridge the gap between prokaryotes and eukaryotes.</title>
        <authorList>
            <person name="Spang A."/>
            <person name="Saw J.H."/>
            <person name="Jorgensen S.L."/>
            <person name="Zaremba-Niedzwiedzka K."/>
            <person name="Martijn J."/>
            <person name="Lind A.E."/>
            <person name="van Eijk R."/>
            <person name="Schleper C."/>
            <person name="Guy L."/>
            <person name="Ettema T.J."/>
        </authorList>
    </citation>
    <scope>NUCLEOTIDE SEQUENCE</scope>
</reference>
<keyword evidence="3" id="KW-0347">Helicase</keyword>
<evidence type="ECO:0000313" key="6">
    <source>
        <dbReference type="EMBL" id="KKK72947.1"/>
    </source>
</evidence>
<dbReference type="GO" id="GO:0004386">
    <property type="term" value="F:helicase activity"/>
    <property type="evidence" value="ECO:0007669"/>
    <property type="project" value="UniProtKB-KW"/>
</dbReference>
<evidence type="ECO:0000256" key="2">
    <source>
        <dbReference type="ARBA" id="ARBA00022801"/>
    </source>
</evidence>
<evidence type="ECO:0000256" key="1">
    <source>
        <dbReference type="ARBA" id="ARBA00022741"/>
    </source>
</evidence>
<dbReference type="InterPro" id="IPR027417">
    <property type="entry name" value="P-loop_NTPase"/>
</dbReference>
<name>A0A0F8XV37_9ZZZZ</name>
<keyword evidence="1" id="KW-0547">Nucleotide-binding</keyword>
<evidence type="ECO:0000259" key="5">
    <source>
        <dbReference type="PROSITE" id="PS51194"/>
    </source>
</evidence>
<feature type="non-terminal residue" evidence="6">
    <location>
        <position position="1"/>
    </location>
</feature>
<dbReference type="AlphaFoldDB" id="A0A0F8XV37"/>
<comment type="caution">
    <text evidence="6">The sequence shown here is derived from an EMBL/GenBank/DDBJ whole genome shotgun (WGS) entry which is preliminary data.</text>
</comment>
<dbReference type="GO" id="GO:0016787">
    <property type="term" value="F:hydrolase activity"/>
    <property type="evidence" value="ECO:0007669"/>
    <property type="project" value="UniProtKB-KW"/>
</dbReference>
<dbReference type="GO" id="GO:0003677">
    <property type="term" value="F:DNA binding"/>
    <property type="evidence" value="ECO:0007669"/>
    <property type="project" value="InterPro"/>
</dbReference>
<dbReference type="PANTHER" id="PTHR11274">
    <property type="entry name" value="RAD25/XP-B DNA REPAIR HELICASE"/>
    <property type="match status" value="1"/>
</dbReference>
<evidence type="ECO:0000256" key="3">
    <source>
        <dbReference type="ARBA" id="ARBA00022806"/>
    </source>
</evidence>
<proteinExistence type="predicted"/>
<accession>A0A0F8XV37</accession>
<dbReference type="Pfam" id="PF04851">
    <property type="entry name" value="ResIII"/>
    <property type="match status" value="1"/>
</dbReference>
<protein>
    <recommendedName>
        <fullName evidence="5">Helicase C-terminal domain-containing protein</fullName>
    </recommendedName>
</protein>
<dbReference type="Pfam" id="PF00271">
    <property type="entry name" value="Helicase_C"/>
    <property type="match status" value="1"/>
</dbReference>
<dbReference type="InterPro" id="IPR006935">
    <property type="entry name" value="Helicase/UvrB_N"/>
</dbReference>
<dbReference type="EMBL" id="LAZR01057004">
    <property type="protein sequence ID" value="KKK72947.1"/>
    <property type="molecule type" value="Genomic_DNA"/>
</dbReference>
<gene>
    <name evidence="6" type="ORF">LCGC14_2898790</name>
</gene>